<dbReference type="InterPro" id="IPR011697">
    <property type="entry name" value="Peptidase_C26"/>
</dbReference>
<dbReference type="PANTHER" id="PTHR43235">
    <property type="entry name" value="GLUTAMINE AMIDOTRANSFERASE PB2B2.05-RELATED"/>
    <property type="match status" value="1"/>
</dbReference>
<dbReference type="InterPro" id="IPR044668">
    <property type="entry name" value="PuuD-like"/>
</dbReference>
<gene>
    <name evidence="2" type="ORF">J2T57_003760</name>
</gene>
<organism evidence="2 3">
    <name type="scientific">Natronocella acetinitrilica</name>
    <dbReference type="NCBI Taxonomy" id="414046"/>
    <lineage>
        <taxon>Bacteria</taxon>
        <taxon>Pseudomonadati</taxon>
        <taxon>Pseudomonadota</taxon>
        <taxon>Gammaproteobacteria</taxon>
        <taxon>Chromatiales</taxon>
        <taxon>Ectothiorhodospiraceae</taxon>
        <taxon>Natronocella</taxon>
    </lineage>
</organism>
<dbReference type="CDD" id="cd01745">
    <property type="entry name" value="GATase1_2"/>
    <property type="match status" value="1"/>
</dbReference>
<dbReference type="PANTHER" id="PTHR43235:SF1">
    <property type="entry name" value="GLUTAMINE AMIDOTRANSFERASE PB2B2.05-RELATED"/>
    <property type="match status" value="1"/>
</dbReference>
<dbReference type="EMBL" id="JALJXV010000010">
    <property type="protein sequence ID" value="MCP1676589.1"/>
    <property type="molecule type" value="Genomic_DNA"/>
</dbReference>
<evidence type="ECO:0000313" key="2">
    <source>
        <dbReference type="EMBL" id="MCP1676589.1"/>
    </source>
</evidence>
<evidence type="ECO:0000256" key="1">
    <source>
        <dbReference type="SAM" id="Phobius"/>
    </source>
</evidence>
<dbReference type="Pfam" id="PF07722">
    <property type="entry name" value="Peptidase_C26"/>
    <property type="match status" value="1"/>
</dbReference>
<keyword evidence="3" id="KW-1185">Reference proteome</keyword>
<dbReference type="RefSeq" id="WP_366519129.1">
    <property type="nucleotide sequence ID" value="NZ_JALJXV010000010.1"/>
</dbReference>
<dbReference type="Gene3D" id="3.40.50.880">
    <property type="match status" value="1"/>
</dbReference>
<keyword evidence="1" id="KW-0812">Transmembrane</keyword>
<evidence type="ECO:0000313" key="3">
    <source>
        <dbReference type="Proteomes" id="UP001205843"/>
    </source>
</evidence>
<dbReference type="AlphaFoldDB" id="A0AAE3G7Q0"/>
<keyword evidence="2" id="KW-0315">Glutamine amidotransferase</keyword>
<accession>A0AAE3G7Q0</accession>
<reference evidence="2" key="1">
    <citation type="submission" date="2022-03" db="EMBL/GenBank/DDBJ databases">
        <title>Genomic Encyclopedia of Type Strains, Phase III (KMG-III): the genomes of soil and plant-associated and newly described type strains.</title>
        <authorList>
            <person name="Whitman W."/>
        </authorList>
    </citation>
    <scope>NUCLEOTIDE SEQUENCE</scope>
    <source>
        <strain evidence="2">ANL 6-2</strain>
    </source>
</reference>
<protein>
    <submittedName>
        <fullName evidence="2">Glutamine amidotransferase</fullName>
    </submittedName>
</protein>
<dbReference type="SUPFAM" id="SSF52317">
    <property type="entry name" value="Class I glutamine amidotransferase-like"/>
    <property type="match status" value="1"/>
</dbReference>
<name>A0AAE3G7Q0_9GAMM</name>
<dbReference type="InterPro" id="IPR029062">
    <property type="entry name" value="Class_I_gatase-like"/>
</dbReference>
<dbReference type="Proteomes" id="UP001205843">
    <property type="component" value="Unassembled WGS sequence"/>
</dbReference>
<keyword evidence="1" id="KW-1133">Transmembrane helix</keyword>
<sequence>MSRPVIGITGPDRGGLAAWFCASWAVRLAGGRPLRITPARPAAIEQLDALVVGGGADVDPSLYGEAVVSPALGDLRRRSRSLGRFLATLLLFPLIWLLRRMLSTKQLRKGDTARDELELDLLKQALARDMPILGICRGAQLLNVACGGCLHQDLSDFYNEAPNLWTIWPQKEVVIDDESRLSATMERIRCRVNSLHRQAIRETGDHLRVVAWEDNGVVQAIEHTDHPYVIGVQWHPEYLPQRREQRALFKRLVAEARGSAAA</sequence>
<dbReference type="GO" id="GO:0016811">
    <property type="term" value="F:hydrolase activity, acting on carbon-nitrogen (but not peptide) bonds, in linear amides"/>
    <property type="evidence" value="ECO:0007669"/>
    <property type="project" value="InterPro"/>
</dbReference>
<feature type="transmembrane region" description="Helical" evidence="1">
    <location>
        <begin position="82"/>
        <end position="99"/>
    </location>
</feature>
<dbReference type="GO" id="GO:0005829">
    <property type="term" value="C:cytosol"/>
    <property type="evidence" value="ECO:0007669"/>
    <property type="project" value="TreeGrafter"/>
</dbReference>
<proteinExistence type="predicted"/>
<comment type="caution">
    <text evidence="2">The sequence shown here is derived from an EMBL/GenBank/DDBJ whole genome shotgun (WGS) entry which is preliminary data.</text>
</comment>
<dbReference type="PROSITE" id="PS51273">
    <property type="entry name" value="GATASE_TYPE_1"/>
    <property type="match status" value="1"/>
</dbReference>
<keyword evidence="1" id="KW-0472">Membrane</keyword>